<keyword evidence="3" id="KW-1185">Reference proteome</keyword>
<evidence type="ECO:0000256" key="1">
    <source>
        <dbReference type="SAM" id="MobiDB-lite"/>
    </source>
</evidence>
<feature type="region of interest" description="Disordered" evidence="1">
    <location>
        <begin position="33"/>
        <end position="62"/>
    </location>
</feature>
<reference evidence="3" key="1">
    <citation type="submission" date="2016-10" db="EMBL/GenBank/DDBJ databases">
        <authorList>
            <person name="Varghese N."/>
            <person name="Submissions S."/>
        </authorList>
    </citation>
    <scope>NUCLEOTIDE SEQUENCE [LARGE SCALE GENOMIC DNA]</scope>
    <source>
        <strain evidence="3">DSM 45501</strain>
    </source>
</reference>
<dbReference type="EMBL" id="FPAT01000001">
    <property type="protein sequence ID" value="SFT34670.1"/>
    <property type="molecule type" value="Genomic_DNA"/>
</dbReference>
<dbReference type="Proteomes" id="UP000199165">
    <property type="component" value="Unassembled WGS sequence"/>
</dbReference>
<dbReference type="STRING" id="995060.SAMN04487904_101346"/>
<dbReference type="RefSeq" id="WP_092973011.1">
    <property type="nucleotide sequence ID" value="NZ_FPAT01000001.1"/>
</dbReference>
<protein>
    <submittedName>
        <fullName evidence="2">Uncharacterized protein</fullName>
    </submittedName>
</protein>
<dbReference type="AlphaFoldDB" id="A0A1I6X8R0"/>
<gene>
    <name evidence="2" type="ORF">SAMN04487904_101346</name>
</gene>
<name>A0A1I6X8R0_9ACTN</name>
<organism evidence="2 3">
    <name type="scientific">Actinopolyspora righensis</name>
    <dbReference type="NCBI Taxonomy" id="995060"/>
    <lineage>
        <taxon>Bacteria</taxon>
        <taxon>Bacillati</taxon>
        <taxon>Actinomycetota</taxon>
        <taxon>Actinomycetes</taxon>
        <taxon>Actinopolysporales</taxon>
        <taxon>Actinopolysporaceae</taxon>
        <taxon>Actinopolyspora</taxon>
        <taxon>Actinopolyspora alba group</taxon>
    </lineage>
</organism>
<sequence>MKQLSAIAVFQWFPRGADSVLWARTTIPDSLTRPRNQAAVRDGSPPPTRWPNTLKLPVPHDDDANAENYIRAFDKIRTHRHESKEGILA</sequence>
<evidence type="ECO:0000313" key="3">
    <source>
        <dbReference type="Proteomes" id="UP000199165"/>
    </source>
</evidence>
<evidence type="ECO:0000313" key="2">
    <source>
        <dbReference type="EMBL" id="SFT34670.1"/>
    </source>
</evidence>
<proteinExistence type="predicted"/>
<accession>A0A1I6X8R0</accession>